<feature type="non-terminal residue" evidence="2">
    <location>
        <position position="127"/>
    </location>
</feature>
<sequence length="127" mass="14490">MDGLDSLEQRTSDSFMEEIDLSFNPDDPMPSSIEDDDYDSKRDILIRKELLDNYSLSLPVIESFYFNIPSFSCPLAKPPDGNTGILNIKIMGDNSEQKLSSIHENFKTLAKGFYPPSLHFLTFNWES</sequence>
<proteinExistence type="predicted"/>
<reference evidence="2" key="1">
    <citation type="journal article" date="2019" name="Sci. Rep.">
        <title>Draft genome of Tanacetum cinerariifolium, the natural source of mosquito coil.</title>
        <authorList>
            <person name="Yamashiro T."/>
            <person name="Shiraishi A."/>
            <person name="Satake H."/>
            <person name="Nakayama K."/>
        </authorList>
    </citation>
    <scope>NUCLEOTIDE SEQUENCE</scope>
</reference>
<accession>A0A699L223</accession>
<dbReference type="AlphaFoldDB" id="A0A699L223"/>
<organism evidence="2">
    <name type="scientific">Tanacetum cinerariifolium</name>
    <name type="common">Dalmatian daisy</name>
    <name type="synonym">Chrysanthemum cinerariifolium</name>
    <dbReference type="NCBI Taxonomy" id="118510"/>
    <lineage>
        <taxon>Eukaryota</taxon>
        <taxon>Viridiplantae</taxon>
        <taxon>Streptophyta</taxon>
        <taxon>Embryophyta</taxon>
        <taxon>Tracheophyta</taxon>
        <taxon>Spermatophyta</taxon>
        <taxon>Magnoliopsida</taxon>
        <taxon>eudicotyledons</taxon>
        <taxon>Gunneridae</taxon>
        <taxon>Pentapetalae</taxon>
        <taxon>asterids</taxon>
        <taxon>campanulids</taxon>
        <taxon>Asterales</taxon>
        <taxon>Asteraceae</taxon>
        <taxon>Asteroideae</taxon>
        <taxon>Anthemideae</taxon>
        <taxon>Anthemidinae</taxon>
        <taxon>Tanacetum</taxon>
    </lineage>
</organism>
<name>A0A699L223_TANCI</name>
<comment type="caution">
    <text evidence="2">The sequence shown here is derived from an EMBL/GenBank/DDBJ whole genome shotgun (WGS) entry which is preliminary data.</text>
</comment>
<evidence type="ECO:0000256" key="1">
    <source>
        <dbReference type="SAM" id="MobiDB-lite"/>
    </source>
</evidence>
<gene>
    <name evidence="2" type="ORF">Tci_689274</name>
</gene>
<evidence type="ECO:0000313" key="2">
    <source>
        <dbReference type="EMBL" id="GFB17303.1"/>
    </source>
</evidence>
<dbReference type="EMBL" id="BKCJ010567907">
    <property type="protein sequence ID" value="GFB17303.1"/>
    <property type="molecule type" value="Genomic_DNA"/>
</dbReference>
<protein>
    <submittedName>
        <fullName evidence="2">Uncharacterized protein</fullName>
    </submittedName>
</protein>
<feature type="region of interest" description="Disordered" evidence="1">
    <location>
        <begin position="1"/>
        <end position="35"/>
    </location>
</feature>